<sequence length="34" mass="3854">MVNELIVLHDVKFVLVADIRDTRDEAFLIRANGA</sequence>
<dbReference type="EMBL" id="FZTC01000019">
    <property type="protein sequence ID" value="SNU36100.1"/>
    <property type="molecule type" value="Genomic_DNA"/>
</dbReference>
<accession>A0A285B5A5</accession>
<gene>
    <name evidence="1" type="ORF">KOSB73_260824</name>
</gene>
<evidence type="ECO:0000313" key="1">
    <source>
        <dbReference type="EMBL" id="SNU36100.1"/>
    </source>
</evidence>
<proteinExistence type="predicted"/>
<dbReference type="Proteomes" id="UP000220639">
    <property type="component" value="Unassembled WGS sequence"/>
</dbReference>
<evidence type="ECO:0000313" key="2">
    <source>
        <dbReference type="Proteomes" id="UP000220639"/>
    </source>
</evidence>
<protein>
    <submittedName>
        <fullName evidence="1">Uncharacterized protein</fullName>
    </submittedName>
</protein>
<organism evidence="1 2">
    <name type="scientific">Klebsiella grimontii</name>
    <dbReference type="NCBI Taxonomy" id="2058152"/>
    <lineage>
        <taxon>Bacteria</taxon>
        <taxon>Pseudomonadati</taxon>
        <taxon>Pseudomonadota</taxon>
        <taxon>Gammaproteobacteria</taxon>
        <taxon>Enterobacterales</taxon>
        <taxon>Enterobacteriaceae</taxon>
        <taxon>Klebsiella/Raoultella group</taxon>
        <taxon>Klebsiella</taxon>
    </lineage>
</organism>
<dbReference type="AlphaFoldDB" id="A0A285B5A5"/>
<name>A0A285B5A5_9ENTR</name>
<reference evidence="2" key="1">
    <citation type="submission" date="2017-08" db="EMBL/GenBank/DDBJ databases">
        <authorList>
            <person name="Brisse S."/>
        </authorList>
    </citation>
    <scope>NUCLEOTIDE SEQUENCE [LARGE SCALE GENOMIC DNA]</scope>
    <source>
        <strain evidence="2">06D021</strain>
    </source>
</reference>